<evidence type="ECO:0000259" key="5">
    <source>
        <dbReference type="Pfam" id="PF01420"/>
    </source>
</evidence>
<comment type="similarity">
    <text evidence="1">Belongs to the type-I restriction system S methylase family.</text>
</comment>
<evidence type="ECO:0000256" key="2">
    <source>
        <dbReference type="ARBA" id="ARBA00022747"/>
    </source>
</evidence>
<dbReference type="InterPro" id="IPR052021">
    <property type="entry name" value="Type-I_RS_S_subunit"/>
</dbReference>
<evidence type="ECO:0000256" key="4">
    <source>
        <dbReference type="SAM" id="Coils"/>
    </source>
</evidence>
<reference evidence="6 7" key="1">
    <citation type="submission" date="2020-10" db="EMBL/GenBank/DDBJ databases">
        <title>Complete genome sequence of Paludibaculum fermentans P105T, a facultatively anaerobic acidobacterium capable of dissimilatory Fe(III) reduction.</title>
        <authorList>
            <person name="Dedysh S.N."/>
            <person name="Beletsky A.V."/>
            <person name="Kulichevskaya I.S."/>
            <person name="Mardanov A.V."/>
            <person name="Ravin N.V."/>
        </authorList>
    </citation>
    <scope>NUCLEOTIDE SEQUENCE [LARGE SCALE GENOMIC DNA]</scope>
    <source>
        <strain evidence="6 7">P105</strain>
    </source>
</reference>
<dbReference type="SUPFAM" id="SSF116734">
    <property type="entry name" value="DNA methylase specificity domain"/>
    <property type="match status" value="2"/>
</dbReference>
<dbReference type="RefSeq" id="WP_194451845.1">
    <property type="nucleotide sequence ID" value="NZ_CP063849.1"/>
</dbReference>
<dbReference type="AlphaFoldDB" id="A0A7S7NUV9"/>
<keyword evidence="6" id="KW-0255">Endonuclease</keyword>
<evidence type="ECO:0000313" key="6">
    <source>
        <dbReference type="EMBL" id="QOY90180.1"/>
    </source>
</evidence>
<dbReference type="KEGG" id="pfer:IRI77_09565"/>
<keyword evidence="6" id="KW-0540">Nuclease</keyword>
<dbReference type="EMBL" id="CP063849">
    <property type="protein sequence ID" value="QOY90180.1"/>
    <property type="molecule type" value="Genomic_DNA"/>
</dbReference>
<organism evidence="6 7">
    <name type="scientific">Paludibaculum fermentans</name>
    <dbReference type="NCBI Taxonomy" id="1473598"/>
    <lineage>
        <taxon>Bacteria</taxon>
        <taxon>Pseudomonadati</taxon>
        <taxon>Acidobacteriota</taxon>
        <taxon>Terriglobia</taxon>
        <taxon>Bryobacterales</taxon>
        <taxon>Bryobacteraceae</taxon>
        <taxon>Paludibaculum</taxon>
    </lineage>
</organism>
<dbReference type="REBASE" id="454523">
    <property type="entry name" value="S.PfeP105ORF9575P"/>
</dbReference>
<dbReference type="PANTHER" id="PTHR30408">
    <property type="entry name" value="TYPE-1 RESTRICTION ENZYME ECOKI SPECIFICITY PROTEIN"/>
    <property type="match status" value="1"/>
</dbReference>
<dbReference type="GO" id="GO:0004519">
    <property type="term" value="F:endonuclease activity"/>
    <property type="evidence" value="ECO:0007669"/>
    <property type="project" value="UniProtKB-KW"/>
</dbReference>
<dbReference type="InterPro" id="IPR000055">
    <property type="entry name" value="Restrct_endonuc_typeI_TRD"/>
</dbReference>
<dbReference type="GO" id="GO:0003677">
    <property type="term" value="F:DNA binding"/>
    <property type="evidence" value="ECO:0007669"/>
    <property type="project" value="UniProtKB-KW"/>
</dbReference>
<keyword evidence="2" id="KW-0680">Restriction system</keyword>
<keyword evidence="4" id="KW-0175">Coiled coil</keyword>
<dbReference type="PANTHER" id="PTHR30408:SF12">
    <property type="entry name" value="TYPE I RESTRICTION ENZYME MJAVIII SPECIFICITY SUBUNIT"/>
    <property type="match status" value="1"/>
</dbReference>
<proteinExistence type="inferred from homology"/>
<dbReference type="Gene3D" id="3.90.220.20">
    <property type="entry name" value="DNA methylase specificity domains"/>
    <property type="match status" value="2"/>
</dbReference>
<evidence type="ECO:0000256" key="3">
    <source>
        <dbReference type="ARBA" id="ARBA00023125"/>
    </source>
</evidence>
<sequence length="413" mass="46595">MSKKKPQALRKYINIKHGFAFSSEFYSDSGDYVLLTPGNFLEQGGFRWLGEKQKYYAGDVPEEYVLSPGQMLIAMTEQAPGLLGSTFLVPKGKAYLHNQRLGLVIVKDRDTLNAEYLHYYFSSASVRQQIAKESAGTKVKHTSPDKLLGLPINLPPFEEQQRIAALLQTWDDAIDKKSRILGIKTRLYSCLVETLLVGPTLKLHSYRKKSARPLLLFTHELTARNSANVLGRDLVMGVSNANGIVPMREQTIGSDLSRYKILPPRAFAYNPMRINVGSIAMSRLDSDVLASPDYVLFACKKDVLDPDYFDHLCNTHWWKHHINESGSGSVRQRIYYADLAALRVVIPPFEKQKQIADCLNLAKREIELIEAQIAALNQQKRGLMQKLLTGQWRVMPLRGEMSKKGVARGKART</sequence>
<feature type="coiled-coil region" evidence="4">
    <location>
        <begin position="359"/>
        <end position="386"/>
    </location>
</feature>
<dbReference type="CDD" id="cd17278">
    <property type="entry name" value="RMtype1_S_LdeBORF1052P-TRD2-CR2"/>
    <property type="match status" value="1"/>
</dbReference>
<keyword evidence="6" id="KW-0378">Hydrolase</keyword>
<dbReference type="Pfam" id="PF01420">
    <property type="entry name" value="Methylase_S"/>
    <property type="match status" value="2"/>
</dbReference>
<feature type="domain" description="Type I restriction modification DNA specificity" evidence="5">
    <location>
        <begin position="315"/>
        <end position="377"/>
    </location>
</feature>
<dbReference type="GO" id="GO:0009307">
    <property type="term" value="P:DNA restriction-modification system"/>
    <property type="evidence" value="ECO:0007669"/>
    <property type="project" value="UniProtKB-KW"/>
</dbReference>
<accession>A0A7S7NUV9</accession>
<dbReference type="InterPro" id="IPR044946">
    <property type="entry name" value="Restrct_endonuc_typeI_TRD_sf"/>
</dbReference>
<protein>
    <submittedName>
        <fullName evidence="6">Restriction endonuclease subunit S</fullName>
    </submittedName>
</protein>
<feature type="domain" description="Type I restriction modification DNA specificity" evidence="5">
    <location>
        <begin position="14"/>
        <end position="176"/>
    </location>
</feature>
<keyword evidence="7" id="KW-1185">Reference proteome</keyword>
<dbReference type="Proteomes" id="UP000593892">
    <property type="component" value="Chromosome"/>
</dbReference>
<gene>
    <name evidence="6" type="ORF">IRI77_09565</name>
</gene>
<evidence type="ECO:0000313" key="7">
    <source>
        <dbReference type="Proteomes" id="UP000593892"/>
    </source>
</evidence>
<keyword evidence="3" id="KW-0238">DNA-binding</keyword>
<evidence type="ECO:0000256" key="1">
    <source>
        <dbReference type="ARBA" id="ARBA00010923"/>
    </source>
</evidence>
<name>A0A7S7NUV9_PALFE</name>